<evidence type="ECO:0000313" key="2">
    <source>
        <dbReference type="EMBL" id="MBU3032458.1"/>
    </source>
</evidence>
<name>A0ABS6APF3_9RHOB</name>
<keyword evidence="3" id="KW-1185">Reference proteome</keyword>
<reference evidence="2" key="1">
    <citation type="submission" date="2021-06" db="EMBL/GenBank/DDBJ databases">
        <title>Paracoccus bacterium XHP0099 sp. nov., isolated from the surface waters of the Yellow Sea.</title>
        <authorList>
            <person name="Xue H."/>
            <person name="Zhang D."/>
        </authorList>
    </citation>
    <scope>NUCLEOTIDE SEQUENCE</scope>
    <source>
        <strain evidence="2">XHP0099</strain>
    </source>
</reference>
<dbReference type="Pfam" id="PF00589">
    <property type="entry name" value="Phage_integrase"/>
    <property type="match status" value="1"/>
</dbReference>
<dbReference type="InterPro" id="IPR002104">
    <property type="entry name" value="Integrase_catalytic"/>
</dbReference>
<dbReference type="Proteomes" id="UP001166191">
    <property type="component" value="Unassembled WGS sequence"/>
</dbReference>
<evidence type="ECO:0000259" key="1">
    <source>
        <dbReference type="PROSITE" id="PS51898"/>
    </source>
</evidence>
<dbReference type="PROSITE" id="PS51898">
    <property type="entry name" value="TYR_RECOMBINASE"/>
    <property type="match status" value="1"/>
</dbReference>
<dbReference type="EMBL" id="JAHKNG010000123">
    <property type="protein sequence ID" value="MBU3032458.1"/>
    <property type="molecule type" value="Genomic_DNA"/>
</dbReference>
<proteinExistence type="predicted"/>
<evidence type="ECO:0000313" key="3">
    <source>
        <dbReference type="Proteomes" id="UP001166191"/>
    </source>
</evidence>
<gene>
    <name evidence="2" type="ORF">KNW02_20585</name>
</gene>
<protein>
    <submittedName>
        <fullName evidence="2">Tyrosine-type recombinase/integrase</fullName>
    </submittedName>
</protein>
<feature type="domain" description="Tyr recombinase" evidence="1">
    <location>
        <begin position="1"/>
        <end position="84"/>
    </location>
</feature>
<organism evidence="2 3">
    <name type="scientific">Paracoccus marinaquae</name>
    <dbReference type="NCBI Taxonomy" id="2841926"/>
    <lineage>
        <taxon>Bacteria</taxon>
        <taxon>Pseudomonadati</taxon>
        <taxon>Pseudomonadota</taxon>
        <taxon>Alphaproteobacteria</taxon>
        <taxon>Rhodobacterales</taxon>
        <taxon>Paracoccaceae</taxon>
        <taxon>Paracoccus</taxon>
    </lineage>
</organism>
<comment type="caution">
    <text evidence="2">The sequence shown here is derived from an EMBL/GenBank/DDBJ whole genome shotgun (WGS) entry which is preliminary data.</text>
</comment>
<sequence>MKHGPDQSYTKDRTLPRAAGLTKKVSVHTLRHSFATHLLESGVVLKARLRRDIRIIQVLLGHNSLSTTARYTQVATTTIAKTQSPFDRLSLEVVPPG</sequence>
<accession>A0ABS6APF3</accession>